<dbReference type="EMBL" id="QBKN01000064">
    <property type="protein sequence ID" value="PTX35869.1"/>
    <property type="molecule type" value="Genomic_DNA"/>
</dbReference>
<proteinExistence type="predicted"/>
<reference evidence="2 3" key="1">
    <citation type="submission" date="2018-04" db="EMBL/GenBank/DDBJ databases">
        <title>Genomic Encyclopedia of Archaeal and Bacterial Type Strains, Phase II (KMG-II): from individual species to whole genera.</title>
        <authorList>
            <person name="Goeker M."/>
        </authorList>
    </citation>
    <scope>NUCLEOTIDE SEQUENCE [LARGE SCALE GENOMIC DNA]</scope>
    <source>
        <strain evidence="2 3">DSM 29329</strain>
    </source>
</reference>
<dbReference type="InterPro" id="IPR011051">
    <property type="entry name" value="RmlC_Cupin_sf"/>
</dbReference>
<evidence type="ECO:0000313" key="3">
    <source>
        <dbReference type="Proteomes" id="UP000244069"/>
    </source>
</evidence>
<keyword evidence="3" id="KW-1185">Reference proteome</keyword>
<sequence length="288" mass="31635">MNTQETGKIAVQYLIRAYDNAGQPIVDATTPEMQDVYFNLLRPAKDETVSLHAIGFELVAVVMSGQCDITVGETRFEGVGMRGDIWSGMADSVYAGTGKTLEVTALGDGVEVAVAGGACNDEFAPFRVRPDEVQSVVVGSSETKSRREICHILGQNAADRAGRLLVSELYAEDGCWSGYPPHKHDEERDGETDHAEIYHYRYDPETGFGAQFHYFDEGEADAYMTRHGDTYLLPAGYHPTVTSPGHKGYVLTILVGRNQRGLVQHFDPTHAHLQAYIPGLGGMRDMFK</sequence>
<dbReference type="PANTHER" id="PTHR39193">
    <property type="entry name" value="5-DEOXY-GLUCURONATE ISOMERASE"/>
    <property type="match status" value="1"/>
</dbReference>
<gene>
    <name evidence="2" type="ORF">C8N44_1643</name>
</gene>
<evidence type="ECO:0000313" key="2">
    <source>
        <dbReference type="EMBL" id="PTX35869.1"/>
    </source>
</evidence>
<dbReference type="SUPFAM" id="SSF51182">
    <property type="entry name" value="RmlC-like cupins"/>
    <property type="match status" value="1"/>
</dbReference>
<name>A0A2T5ZWC4_9RHOB</name>
<dbReference type="PIRSF" id="PIRSF036628">
    <property type="entry name" value="IolB"/>
    <property type="match status" value="1"/>
</dbReference>
<dbReference type="Pfam" id="PF04962">
    <property type="entry name" value="KduI"/>
    <property type="match status" value="1"/>
</dbReference>
<dbReference type="PANTHER" id="PTHR39193:SF1">
    <property type="entry name" value="5-DEOXY-GLUCURONATE ISOMERASE"/>
    <property type="match status" value="1"/>
</dbReference>
<dbReference type="RefSeq" id="WP_107978961.1">
    <property type="nucleotide sequence ID" value="NZ_BMEZ01000060.1"/>
</dbReference>
<evidence type="ECO:0000256" key="1">
    <source>
        <dbReference type="ARBA" id="ARBA00023235"/>
    </source>
</evidence>
<dbReference type="GO" id="GO:0008880">
    <property type="term" value="F:glucuronate isomerase activity"/>
    <property type="evidence" value="ECO:0007669"/>
    <property type="project" value="InterPro"/>
</dbReference>
<protein>
    <submittedName>
        <fullName evidence="2">5-deoxyglucuronate isomerase</fullName>
    </submittedName>
</protein>
<dbReference type="InterPro" id="IPR024203">
    <property type="entry name" value="Deoxy-glucuronate_isom_IolB"/>
</dbReference>
<dbReference type="OrthoDB" id="6121073at2"/>
<dbReference type="InterPro" id="IPR014710">
    <property type="entry name" value="RmlC-like_jellyroll"/>
</dbReference>
<dbReference type="GO" id="GO:0019310">
    <property type="term" value="P:inositol catabolic process"/>
    <property type="evidence" value="ECO:0007669"/>
    <property type="project" value="InterPro"/>
</dbReference>
<dbReference type="Proteomes" id="UP000244069">
    <property type="component" value="Unassembled WGS sequence"/>
</dbReference>
<comment type="caution">
    <text evidence="2">The sequence shown here is derived from an EMBL/GenBank/DDBJ whole genome shotgun (WGS) entry which is preliminary data.</text>
</comment>
<keyword evidence="1 2" id="KW-0413">Isomerase</keyword>
<dbReference type="Gene3D" id="2.60.120.10">
    <property type="entry name" value="Jelly Rolls"/>
    <property type="match status" value="2"/>
</dbReference>
<dbReference type="InterPro" id="IPR021120">
    <property type="entry name" value="KduI/IolB_isomerase"/>
</dbReference>
<organism evidence="2 3">
    <name type="scientific">Allosediminivita pacifica</name>
    <dbReference type="NCBI Taxonomy" id="1267769"/>
    <lineage>
        <taxon>Bacteria</taxon>
        <taxon>Pseudomonadati</taxon>
        <taxon>Pseudomonadota</taxon>
        <taxon>Alphaproteobacteria</taxon>
        <taxon>Rhodobacterales</taxon>
        <taxon>Paracoccaceae</taxon>
        <taxon>Allosediminivita</taxon>
    </lineage>
</organism>
<accession>A0A2T5ZWC4</accession>
<dbReference type="AlphaFoldDB" id="A0A2T5ZWC4"/>